<dbReference type="AlphaFoldDB" id="A0AAW0QX81"/>
<dbReference type="Proteomes" id="UP001392437">
    <property type="component" value="Unassembled WGS sequence"/>
</dbReference>
<feature type="compositionally biased region" description="Polar residues" evidence="1">
    <location>
        <begin position="30"/>
        <end position="54"/>
    </location>
</feature>
<gene>
    <name evidence="2" type="ORF">PG999_007062</name>
</gene>
<comment type="caution">
    <text evidence="2">The sequence shown here is derived from an EMBL/GenBank/DDBJ whole genome shotgun (WGS) entry which is preliminary data.</text>
</comment>
<feature type="compositionally biased region" description="Polar residues" evidence="1">
    <location>
        <begin position="78"/>
        <end position="93"/>
    </location>
</feature>
<evidence type="ECO:0000256" key="1">
    <source>
        <dbReference type="SAM" id="MobiDB-lite"/>
    </source>
</evidence>
<evidence type="ECO:0000313" key="3">
    <source>
        <dbReference type="Proteomes" id="UP001392437"/>
    </source>
</evidence>
<accession>A0AAW0QX81</accession>
<protein>
    <submittedName>
        <fullName evidence="2">Uncharacterized protein</fullName>
    </submittedName>
</protein>
<keyword evidence="3" id="KW-1185">Reference proteome</keyword>
<dbReference type="EMBL" id="JAQQWP010000006">
    <property type="protein sequence ID" value="KAK8114993.1"/>
    <property type="molecule type" value="Genomic_DNA"/>
</dbReference>
<name>A0AAW0QX81_9PEZI</name>
<reference evidence="2 3" key="1">
    <citation type="submission" date="2023-01" db="EMBL/GenBank/DDBJ databases">
        <title>Analysis of 21 Apiospora genomes using comparative genomics revels a genus with tremendous synthesis potential of carbohydrate active enzymes and secondary metabolites.</title>
        <authorList>
            <person name="Sorensen T."/>
        </authorList>
    </citation>
    <scope>NUCLEOTIDE SEQUENCE [LARGE SCALE GENOMIC DNA]</scope>
    <source>
        <strain evidence="2 3">CBS 117206</strain>
    </source>
</reference>
<evidence type="ECO:0000313" key="2">
    <source>
        <dbReference type="EMBL" id="KAK8114993.1"/>
    </source>
</evidence>
<organism evidence="2 3">
    <name type="scientific">Apiospora kogelbergensis</name>
    <dbReference type="NCBI Taxonomy" id="1337665"/>
    <lineage>
        <taxon>Eukaryota</taxon>
        <taxon>Fungi</taxon>
        <taxon>Dikarya</taxon>
        <taxon>Ascomycota</taxon>
        <taxon>Pezizomycotina</taxon>
        <taxon>Sordariomycetes</taxon>
        <taxon>Xylariomycetidae</taxon>
        <taxon>Amphisphaeriales</taxon>
        <taxon>Apiosporaceae</taxon>
        <taxon>Apiospora</taxon>
    </lineage>
</organism>
<feature type="region of interest" description="Disordered" evidence="1">
    <location>
        <begin position="1"/>
        <end position="93"/>
    </location>
</feature>
<proteinExistence type="predicted"/>
<sequence length="400" mass="42666">MGKGPSEKKAMKATVEDEIIVGQPPPARTPETQETQQHRAASAQQQTGESSAAGLQSAGPGFNSRVANTPEGLRVNGINPSFGQQPSIHQVPGQNNYIHPNNYVHPHLGPTSASSSFIFNNPHASLSTNLPSFHHYHYYSNNNNNLGVTGQPFFFNPHQFSSVVRLFPQTPTIATMAADYGTNSMPPTAQHFQPPVPDTTYGPIPHVYHPRFDNDHRFSTVASGVATAPYAVSGGMGYPSQHTIVQTGHAVQPIGGGAGQPFFAAGAPGPSGQPILAQPAMMPGGIPAGGPGMAVPIGGQGPMFLGNGTPGCIHPDMLGVGRTPSEHYAETLQSGHDQGAMEPQDFKPADDDPSRMYFCRELDGTWILRNRYTLDNLPIRWYVTTGGPNSGVFYAIRLED</sequence>
<feature type="compositionally biased region" description="Basic and acidic residues" evidence="1">
    <location>
        <begin position="1"/>
        <end position="10"/>
    </location>
</feature>